<evidence type="ECO:0000313" key="3">
    <source>
        <dbReference type="EMBL" id="SCM82090.1"/>
    </source>
</evidence>
<reference evidence="3" key="1">
    <citation type="submission" date="2016-08" db="EMBL/GenBank/DDBJ databases">
        <authorList>
            <person name="Seilhamer J.J."/>
        </authorList>
    </citation>
    <scope>NUCLEOTIDE SEQUENCE</scope>
    <source>
        <strain evidence="3">86</strain>
    </source>
</reference>
<proteinExistence type="inferred from homology"/>
<organism evidence="3">
    <name type="scientific">uncultured Sporomusa sp</name>
    <dbReference type="NCBI Taxonomy" id="307249"/>
    <lineage>
        <taxon>Bacteria</taxon>
        <taxon>Bacillati</taxon>
        <taxon>Bacillota</taxon>
        <taxon>Negativicutes</taxon>
        <taxon>Selenomonadales</taxon>
        <taxon>Sporomusaceae</taxon>
        <taxon>Sporomusa</taxon>
        <taxon>environmental samples</taxon>
    </lineage>
</organism>
<dbReference type="InterPro" id="IPR006015">
    <property type="entry name" value="Universal_stress_UspA"/>
</dbReference>
<dbReference type="PANTHER" id="PTHR31964:SF113">
    <property type="entry name" value="USPA DOMAIN-CONTAINING PROTEIN"/>
    <property type="match status" value="1"/>
</dbReference>
<comment type="similarity">
    <text evidence="1">Belongs to the universal stress protein A family.</text>
</comment>
<dbReference type="CDD" id="cd00293">
    <property type="entry name" value="USP-like"/>
    <property type="match status" value="1"/>
</dbReference>
<dbReference type="EMBL" id="FMJE01000004">
    <property type="protein sequence ID" value="SCM82090.1"/>
    <property type="molecule type" value="Genomic_DNA"/>
</dbReference>
<protein>
    <submittedName>
        <fullName evidence="3">UspA domain-containing protein</fullName>
    </submittedName>
</protein>
<dbReference type="InterPro" id="IPR014729">
    <property type="entry name" value="Rossmann-like_a/b/a_fold"/>
</dbReference>
<evidence type="ECO:0000256" key="1">
    <source>
        <dbReference type="ARBA" id="ARBA00008791"/>
    </source>
</evidence>
<dbReference type="InterPro" id="IPR006016">
    <property type="entry name" value="UspA"/>
</dbReference>
<dbReference type="AlphaFoldDB" id="A0A212LX89"/>
<dbReference type="RefSeq" id="WP_288184852.1">
    <property type="nucleotide sequence ID" value="NZ_LT608335.1"/>
</dbReference>
<accession>A0A212LX89</accession>
<dbReference type="Gene3D" id="3.40.50.620">
    <property type="entry name" value="HUPs"/>
    <property type="match status" value="1"/>
</dbReference>
<gene>
    <name evidence="3" type="ORF">KL86SPO_40575</name>
</gene>
<dbReference type="PANTHER" id="PTHR31964">
    <property type="entry name" value="ADENINE NUCLEOTIDE ALPHA HYDROLASES-LIKE SUPERFAMILY PROTEIN"/>
    <property type="match status" value="1"/>
</dbReference>
<name>A0A212LX89_9FIRM</name>
<dbReference type="SUPFAM" id="SSF52402">
    <property type="entry name" value="Adenine nucleotide alpha hydrolases-like"/>
    <property type="match status" value="1"/>
</dbReference>
<dbReference type="Pfam" id="PF00582">
    <property type="entry name" value="Usp"/>
    <property type="match status" value="2"/>
</dbReference>
<feature type="domain" description="UspA" evidence="2">
    <location>
        <begin position="2"/>
        <end position="99"/>
    </location>
</feature>
<evidence type="ECO:0000259" key="2">
    <source>
        <dbReference type="Pfam" id="PF00582"/>
    </source>
</evidence>
<feature type="domain" description="UspA" evidence="2">
    <location>
        <begin position="113"/>
        <end position="151"/>
    </location>
</feature>
<sequence length="156" mass="16866">MKKNILVPFDGSKNSIEALRLAINLGKLLQEKIVVLNVQPTFRTVHSKMFFSNSTIREYQEQLFAEVVPAAKEILEAAQVEYELKLRVGDAKEQICLEALPDTSGEPGCALTGVRMIIMGSRGMNPLVGGVLGSVSYGVVNAAPCPVTIVPFSCAE</sequence>
<dbReference type="PRINTS" id="PR01438">
    <property type="entry name" value="UNVRSLSTRESS"/>
</dbReference>